<evidence type="ECO:0000313" key="5">
    <source>
        <dbReference type="Proteomes" id="UP001284601"/>
    </source>
</evidence>
<dbReference type="Pfam" id="PF13191">
    <property type="entry name" value="AAA_16"/>
    <property type="match status" value="1"/>
</dbReference>
<dbReference type="SMART" id="SM00421">
    <property type="entry name" value="HTH_LUXR"/>
    <property type="match status" value="1"/>
</dbReference>
<keyword evidence="5" id="KW-1185">Reference proteome</keyword>
<dbReference type="CDD" id="cd06170">
    <property type="entry name" value="LuxR_C_like"/>
    <property type="match status" value="1"/>
</dbReference>
<dbReference type="PRINTS" id="PR00038">
    <property type="entry name" value="HTHLUXR"/>
</dbReference>
<keyword evidence="2" id="KW-0067">ATP-binding</keyword>
<accession>A0ABU4HNG9</accession>
<dbReference type="InterPro" id="IPR000792">
    <property type="entry name" value="Tscrpt_reg_LuxR_C"/>
</dbReference>
<dbReference type="SUPFAM" id="SSF52540">
    <property type="entry name" value="P-loop containing nucleoside triphosphate hydrolases"/>
    <property type="match status" value="1"/>
</dbReference>
<reference evidence="5" key="1">
    <citation type="submission" date="2023-07" db="EMBL/GenBank/DDBJ databases">
        <title>Conexibacter stalactiti sp. nov., isolated from stalactites in a lava cave and emended description of the genus Conexibacter.</title>
        <authorList>
            <person name="Lee S.D."/>
        </authorList>
    </citation>
    <scope>NUCLEOTIDE SEQUENCE [LARGE SCALE GENOMIC DNA]</scope>
    <source>
        <strain evidence="5">KCTC 39840</strain>
    </source>
</reference>
<dbReference type="Proteomes" id="UP001284601">
    <property type="component" value="Unassembled WGS sequence"/>
</dbReference>
<dbReference type="RefSeq" id="WP_318597110.1">
    <property type="nucleotide sequence ID" value="NZ_JAWSTH010000022.1"/>
</dbReference>
<dbReference type="SUPFAM" id="SSF46894">
    <property type="entry name" value="C-terminal effector domain of the bipartite response regulators"/>
    <property type="match status" value="1"/>
</dbReference>
<reference evidence="4 5" key="2">
    <citation type="submission" date="2023-10" db="EMBL/GenBank/DDBJ databases">
        <authorList>
            <person name="Han X.F."/>
        </authorList>
    </citation>
    <scope>NUCLEOTIDE SEQUENCE [LARGE SCALE GENOMIC DNA]</scope>
    <source>
        <strain evidence="4 5">KCTC 39840</strain>
    </source>
</reference>
<keyword evidence="1" id="KW-0547">Nucleotide-binding</keyword>
<evidence type="ECO:0000259" key="3">
    <source>
        <dbReference type="PROSITE" id="PS50043"/>
    </source>
</evidence>
<dbReference type="PROSITE" id="PS50043">
    <property type="entry name" value="HTH_LUXR_2"/>
    <property type="match status" value="1"/>
</dbReference>
<proteinExistence type="predicted"/>
<dbReference type="InterPro" id="IPR027417">
    <property type="entry name" value="P-loop_NTPase"/>
</dbReference>
<dbReference type="InterPro" id="IPR016032">
    <property type="entry name" value="Sig_transdc_resp-reg_C-effctor"/>
</dbReference>
<evidence type="ECO:0000256" key="2">
    <source>
        <dbReference type="ARBA" id="ARBA00022840"/>
    </source>
</evidence>
<protein>
    <submittedName>
        <fullName evidence="4">AAA family ATPase</fullName>
    </submittedName>
</protein>
<dbReference type="EMBL" id="JAWSTH010000022">
    <property type="protein sequence ID" value="MDW5594795.1"/>
    <property type="molecule type" value="Genomic_DNA"/>
</dbReference>
<dbReference type="SUPFAM" id="SSF48452">
    <property type="entry name" value="TPR-like"/>
    <property type="match status" value="1"/>
</dbReference>
<evidence type="ECO:0000313" key="4">
    <source>
        <dbReference type="EMBL" id="MDW5594795.1"/>
    </source>
</evidence>
<sequence>MTAELPNAPRPVGEPLVERERELALLRSLLAEALAGDARVALIEGQAGIGKSRLLAELRSEATAATPAVRVCSARASELERELPFGVVRQLFEPLLAQPGAERWLTGAAASALPVVSSIAEPASGEAPQDPSFAVLHGLHWLVVNLAADGPLVLAIDDLHWCDRPSLRFLAYLLRRLEQLPVLVAATMRVNEPGSDAAILGEIAHDPAAVAVRPGPLSRAGVRALVRARLRDDADDRFCDACGEVTGGNPLLLRQLLVGLAADGVEPTAAGAALVHDVGPRAVSRTVLLSLARLPPGAAAVARAVAVLGESADVRALAALAQLDEADVGAAATTLVRADLLQPEPPLAFVHPLVREAVYQELGHAQREQQHARAAALLRDAGAPAEHVAQQLLAVNPRGEQWAVQQLHDAARSALRKGAPDSAATYLRRALEEPPAPQLLPQTLFELGVTEALTSGPAATAHLRAAYEGFSEPGARGHAAVIYARTRLFTGSPRAAGELAEAAAAELPDEFVDLRQALGAIGAVAYSSGAADWPAAGRALGPFLDRRVGDGPGAKMAAAMAGFVRAVSGQIDAAEGATLAREALAGGELIPYDGNHVGVGTMFLLALADDDEALADLDAKRAWAHAHGSIFGVMGTNLWGGWVLLHRGELRAAEVEERRSLELQTAWQETGIGRAYGLAFLSETLIERGDLDGAQGVIDQHTRGPADAEGGRFVLRSTILLALARGDGARALELVAGYGRREGAILHPAWEPWRSLQARALGLLGRHDEALELLEPELEAARRWGAPGIVGAALRIRGELLAGASRDEAAEQQLREAAALLAGSTRRLEQAKALAALGELLRERGGPDGREQAREPLRGALALADECGADGLAERVRTALGAIGARPRRAAIEGVAALTDSERRVAELAAAGDSNRAIAATLHVTPKTVEVHLTNAYRKLGIRSRRELAGFLGDLSPADETP</sequence>
<dbReference type="Gene3D" id="1.10.10.10">
    <property type="entry name" value="Winged helix-like DNA-binding domain superfamily/Winged helix DNA-binding domain"/>
    <property type="match status" value="1"/>
</dbReference>
<dbReference type="PANTHER" id="PTHR16305:SF35">
    <property type="entry name" value="TRANSCRIPTIONAL ACTIVATOR DOMAIN"/>
    <property type="match status" value="1"/>
</dbReference>
<organism evidence="4 5">
    <name type="scientific">Conexibacter stalactiti</name>
    <dbReference type="NCBI Taxonomy" id="1940611"/>
    <lineage>
        <taxon>Bacteria</taxon>
        <taxon>Bacillati</taxon>
        <taxon>Actinomycetota</taxon>
        <taxon>Thermoleophilia</taxon>
        <taxon>Solirubrobacterales</taxon>
        <taxon>Conexibacteraceae</taxon>
        <taxon>Conexibacter</taxon>
    </lineage>
</organism>
<comment type="caution">
    <text evidence="4">The sequence shown here is derived from an EMBL/GenBank/DDBJ whole genome shotgun (WGS) entry which is preliminary data.</text>
</comment>
<name>A0ABU4HNG9_9ACTN</name>
<dbReference type="InterPro" id="IPR041664">
    <property type="entry name" value="AAA_16"/>
</dbReference>
<dbReference type="Gene3D" id="1.25.40.10">
    <property type="entry name" value="Tetratricopeptide repeat domain"/>
    <property type="match status" value="1"/>
</dbReference>
<dbReference type="PROSITE" id="PS00622">
    <property type="entry name" value="HTH_LUXR_1"/>
    <property type="match status" value="1"/>
</dbReference>
<dbReference type="Pfam" id="PF00196">
    <property type="entry name" value="GerE"/>
    <property type="match status" value="1"/>
</dbReference>
<gene>
    <name evidence="4" type="ORF">R7226_10630</name>
</gene>
<dbReference type="InterPro" id="IPR036388">
    <property type="entry name" value="WH-like_DNA-bd_sf"/>
</dbReference>
<evidence type="ECO:0000256" key="1">
    <source>
        <dbReference type="ARBA" id="ARBA00022741"/>
    </source>
</evidence>
<dbReference type="InterPro" id="IPR011990">
    <property type="entry name" value="TPR-like_helical_dom_sf"/>
</dbReference>
<feature type="domain" description="HTH luxR-type" evidence="3">
    <location>
        <begin position="891"/>
        <end position="956"/>
    </location>
</feature>
<dbReference type="PANTHER" id="PTHR16305">
    <property type="entry name" value="TESTICULAR SOLUBLE ADENYLYL CYCLASE"/>
    <property type="match status" value="1"/>
</dbReference>